<evidence type="ECO:0000313" key="1">
    <source>
        <dbReference type="EMBL" id="CAF4357297.1"/>
    </source>
</evidence>
<evidence type="ECO:0000313" key="2">
    <source>
        <dbReference type="Proteomes" id="UP000663823"/>
    </source>
</evidence>
<protein>
    <submittedName>
        <fullName evidence="1">Uncharacterized protein</fullName>
    </submittedName>
</protein>
<dbReference type="Proteomes" id="UP000663823">
    <property type="component" value="Unassembled WGS sequence"/>
</dbReference>
<name>A0A820LGL8_9BILA</name>
<sequence>FLHVTDNSVQSNRVLEGGAEVGVAHEIVVELFSFKFDSNDGRPRFMIGGGGLDLTLVVNSGVGTITMH</sequence>
<gene>
    <name evidence="1" type="ORF">OTI717_LOCUS43739</name>
</gene>
<dbReference type="AlphaFoldDB" id="A0A820LGL8"/>
<reference evidence="1" key="1">
    <citation type="submission" date="2021-02" db="EMBL/GenBank/DDBJ databases">
        <authorList>
            <person name="Nowell W R."/>
        </authorList>
    </citation>
    <scope>NUCLEOTIDE SEQUENCE</scope>
</reference>
<proteinExistence type="predicted"/>
<organism evidence="1 2">
    <name type="scientific">Rotaria sordida</name>
    <dbReference type="NCBI Taxonomy" id="392033"/>
    <lineage>
        <taxon>Eukaryota</taxon>
        <taxon>Metazoa</taxon>
        <taxon>Spiralia</taxon>
        <taxon>Gnathifera</taxon>
        <taxon>Rotifera</taxon>
        <taxon>Eurotatoria</taxon>
        <taxon>Bdelloidea</taxon>
        <taxon>Philodinida</taxon>
        <taxon>Philodinidae</taxon>
        <taxon>Rotaria</taxon>
    </lineage>
</organism>
<accession>A0A820LGL8</accession>
<dbReference type="EMBL" id="CAJOAX010065791">
    <property type="protein sequence ID" value="CAF4357297.1"/>
    <property type="molecule type" value="Genomic_DNA"/>
</dbReference>
<comment type="caution">
    <text evidence="1">The sequence shown here is derived from an EMBL/GenBank/DDBJ whole genome shotgun (WGS) entry which is preliminary data.</text>
</comment>
<feature type="non-terminal residue" evidence="1">
    <location>
        <position position="1"/>
    </location>
</feature>